<dbReference type="Proteomes" id="UP001372834">
    <property type="component" value="Unassembled WGS sequence"/>
</dbReference>
<evidence type="ECO:0000313" key="2">
    <source>
        <dbReference type="EMBL" id="KAK6618601.1"/>
    </source>
</evidence>
<accession>A0AAN8PT81</accession>
<gene>
    <name evidence="2" type="ORF">RUM43_012992</name>
</gene>
<evidence type="ECO:0000256" key="1">
    <source>
        <dbReference type="SAM" id="Phobius"/>
    </source>
</evidence>
<dbReference type="EMBL" id="JAWJWE010000041">
    <property type="protein sequence ID" value="KAK6618601.1"/>
    <property type="molecule type" value="Genomic_DNA"/>
</dbReference>
<keyword evidence="1" id="KW-0812">Transmembrane</keyword>
<comment type="caution">
    <text evidence="2">The sequence shown here is derived from an EMBL/GenBank/DDBJ whole genome shotgun (WGS) entry which is preliminary data.</text>
</comment>
<name>A0AAN8PT81_POLSC</name>
<dbReference type="AlphaFoldDB" id="A0AAN8PT81"/>
<organism evidence="2 3">
    <name type="scientific">Polyplax serrata</name>
    <name type="common">Common mouse louse</name>
    <dbReference type="NCBI Taxonomy" id="468196"/>
    <lineage>
        <taxon>Eukaryota</taxon>
        <taxon>Metazoa</taxon>
        <taxon>Ecdysozoa</taxon>
        <taxon>Arthropoda</taxon>
        <taxon>Hexapoda</taxon>
        <taxon>Insecta</taxon>
        <taxon>Pterygota</taxon>
        <taxon>Neoptera</taxon>
        <taxon>Paraneoptera</taxon>
        <taxon>Psocodea</taxon>
        <taxon>Troctomorpha</taxon>
        <taxon>Phthiraptera</taxon>
        <taxon>Anoplura</taxon>
        <taxon>Polyplacidae</taxon>
        <taxon>Polyplax</taxon>
    </lineage>
</organism>
<protein>
    <submittedName>
        <fullName evidence="2">Uncharacterized protein</fullName>
    </submittedName>
</protein>
<feature type="transmembrane region" description="Helical" evidence="1">
    <location>
        <begin position="230"/>
        <end position="252"/>
    </location>
</feature>
<reference evidence="2 3" key="1">
    <citation type="submission" date="2023-10" db="EMBL/GenBank/DDBJ databases">
        <title>Genomes of two closely related lineages of the louse Polyplax serrata with different host specificities.</title>
        <authorList>
            <person name="Martinu J."/>
            <person name="Tarabai H."/>
            <person name="Stefka J."/>
            <person name="Hypsa V."/>
        </authorList>
    </citation>
    <scope>NUCLEOTIDE SEQUENCE [LARGE SCALE GENOMIC DNA]</scope>
    <source>
        <strain evidence="2">HR10_N</strain>
    </source>
</reference>
<keyword evidence="1" id="KW-1133">Transmembrane helix</keyword>
<keyword evidence="1" id="KW-0472">Membrane</keyword>
<proteinExistence type="predicted"/>
<sequence length="274" mass="31091">MDTYMYQQGGFDYRSRNNEYISDPDLYRKLRPTARVQDGYVDQFSFQRHHRFYSSVPRNYDRRKQEYRREVHYEGGTLSYDEVKETAESPAQYQLKDDANHLQMYERSQNEVTGNSYEGNTIKRQHQTLQQQQQLQKKVVNYGTYQSYDDGGFQTGRTVPTTDGANVVVNLNATGNGVNTVLSNGTYTDHGAAQEDASGGCCLSGLCLCSSSSSDTPIEAEETGLCKPPLLFFLLVLLIILFVCVSTVLLYINCKYHSTKVCACCRGHGRYLSE</sequence>
<evidence type="ECO:0000313" key="3">
    <source>
        <dbReference type="Proteomes" id="UP001372834"/>
    </source>
</evidence>